<proteinExistence type="predicted"/>
<reference evidence="2 3" key="1">
    <citation type="submission" date="2016-02" db="EMBL/GenBank/DDBJ databases">
        <title>Genome analysis of coral dinoflagellate symbionts highlights evolutionary adaptations to a symbiotic lifestyle.</title>
        <authorList>
            <person name="Aranda M."/>
            <person name="Li Y."/>
            <person name="Liew Y.J."/>
            <person name="Baumgarten S."/>
            <person name="Simakov O."/>
            <person name="Wilson M."/>
            <person name="Piel J."/>
            <person name="Ashoor H."/>
            <person name="Bougouffa S."/>
            <person name="Bajic V.B."/>
            <person name="Ryu T."/>
            <person name="Ravasi T."/>
            <person name="Bayer T."/>
            <person name="Micklem G."/>
            <person name="Kim H."/>
            <person name="Bhak J."/>
            <person name="Lajeunesse T.C."/>
            <person name="Voolstra C.R."/>
        </authorList>
    </citation>
    <scope>NUCLEOTIDE SEQUENCE [LARGE SCALE GENOMIC DNA]</scope>
    <source>
        <strain evidence="2 3">CCMP2467</strain>
    </source>
</reference>
<feature type="compositionally biased region" description="Basic and acidic residues" evidence="1">
    <location>
        <begin position="29"/>
        <end position="48"/>
    </location>
</feature>
<keyword evidence="3" id="KW-1185">Reference proteome</keyword>
<dbReference type="OrthoDB" id="407836at2759"/>
<dbReference type="AlphaFoldDB" id="A0A1Q9F3T2"/>
<evidence type="ECO:0000256" key="1">
    <source>
        <dbReference type="SAM" id="MobiDB-lite"/>
    </source>
</evidence>
<organism evidence="2 3">
    <name type="scientific">Symbiodinium microadriaticum</name>
    <name type="common">Dinoflagellate</name>
    <name type="synonym">Zooxanthella microadriatica</name>
    <dbReference type="NCBI Taxonomy" id="2951"/>
    <lineage>
        <taxon>Eukaryota</taxon>
        <taxon>Sar</taxon>
        <taxon>Alveolata</taxon>
        <taxon>Dinophyceae</taxon>
        <taxon>Suessiales</taxon>
        <taxon>Symbiodiniaceae</taxon>
        <taxon>Symbiodinium</taxon>
    </lineage>
</organism>
<comment type="caution">
    <text evidence="2">The sequence shown here is derived from an EMBL/GenBank/DDBJ whole genome shotgun (WGS) entry which is preliminary data.</text>
</comment>
<sequence length="752" mass="83107">MWVLLLALPCAVGADTLLAQGGGFRITETSHDVPKAPRNDAARNRGPYDRGTTYGQNELFHQVRRADGVEGVMWQEYGNNLVGKPIFLTWFEDDGTHETQRLAEDNHNPWLAGATSDNDGQIYYLEIQDVTQWISNELMGGWTVGPTEPCQAWIVHWDTQRNKQQFRRELPSDAMLLNDFTENTAALRYDPINNNIGVYFSHRMFRSSDGLNHQRGLGFVFDVDRMEITGAGHYQTGSHSFQNSMIAAPTGGFIGLELDDGSPRGLQVIKMDAHNKDLGFTPYMFKTRHGSGPENPAGSSFPVYPEISVNGNTFYKWSNDNQVYTVLAQPGIVEVSDGYLIFFAGERPPLDSSAMETHEQTVQSPRNLGWVKIGKNIAAKGVLSGGATETETGGFYGFRGEWTSQSHRGIKWLTNYEHKWLIMNKPKSVRLAPNRILLMWEQWLSRPMTEADCREIAADVDFCISVVTADWYDRSSDWREQIIRTELMIVDDSVHIVKPLWAMEGGLLTPQGDAPRVIDGCAIIYAGRGRSIKRWKVCEVECAKEVDSTHEFVLVSSVELPTDDPCFQPFPPNPDTCFDSVDAGGGKGYGPTRCQASCRPALCHEVPHFCSSTAQYCPLTCGHCSADENRGYNATEQALVDFLKSCEVGSVTHGIHEYRVPAEERQVTRFRQTYDGACPPERPSGGAADATTSGGASLGGEGGFLSSNMTTTTTVTTMSRTWGVALMNGASTNVVGAMLMTLVLVQLHLANS</sequence>
<evidence type="ECO:0000313" key="3">
    <source>
        <dbReference type="Proteomes" id="UP000186817"/>
    </source>
</evidence>
<dbReference type="EMBL" id="LSRX01000016">
    <property type="protein sequence ID" value="OLQ14345.1"/>
    <property type="molecule type" value="Genomic_DNA"/>
</dbReference>
<dbReference type="Proteomes" id="UP000186817">
    <property type="component" value="Unassembled WGS sequence"/>
</dbReference>
<accession>A0A1Q9F3T2</accession>
<evidence type="ECO:0000313" key="2">
    <source>
        <dbReference type="EMBL" id="OLQ14345.1"/>
    </source>
</evidence>
<protein>
    <submittedName>
        <fullName evidence="2">Uncharacterized protein</fullName>
    </submittedName>
</protein>
<name>A0A1Q9F3T2_SYMMI</name>
<feature type="region of interest" description="Disordered" evidence="1">
    <location>
        <begin position="29"/>
        <end position="49"/>
    </location>
</feature>
<gene>
    <name evidence="2" type="ORF">AK812_SmicGene1568</name>
</gene>